<dbReference type="InterPro" id="IPR043129">
    <property type="entry name" value="ATPase_NBD"/>
</dbReference>
<dbReference type="AlphaFoldDB" id="A0A849A7Y1"/>
<dbReference type="SUPFAM" id="SSF53067">
    <property type="entry name" value="Actin-like ATPase domain"/>
    <property type="match status" value="1"/>
</dbReference>
<evidence type="ECO:0000313" key="3">
    <source>
        <dbReference type="Proteomes" id="UP000562984"/>
    </source>
</evidence>
<dbReference type="PANTHER" id="PTHR18964">
    <property type="entry name" value="ROK (REPRESSOR, ORF, KINASE) FAMILY"/>
    <property type="match status" value="1"/>
</dbReference>
<dbReference type="Gene3D" id="3.30.420.40">
    <property type="match status" value="2"/>
</dbReference>
<dbReference type="EMBL" id="JABEND010000003">
    <property type="protein sequence ID" value="NNG35716.1"/>
    <property type="molecule type" value="Genomic_DNA"/>
</dbReference>
<name>A0A849A7Y1_9ACTN</name>
<evidence type="ECO:0000256" key="1">
    <source>
        <dbReference type="ARBA" id="ARBA00006479"/>
    </source>
</evidence>
<dbReference type="Proteomes" id="UP000562984">
    <property type="component" value="Unassembled WGS sequence"/>
</dbReference>
<evidence type="ECO:0000313" key="2">
    <source>
        <dbReference type="EMBL" id="NNG35716.1"/>
    </source>
</evidence>
<comment type="similarity">
    <text evidence="1">Belongs to the ROK (NagC/XylR) family.</text>
</comment>
<comment type="caution">
    <text evidence="2">The sequence shown here is derived from an EMBL/GenBank/DDBJ whole genome shotgun (WGS) entry which is preliminary data.</text>
</comment>
<accession>A0A849A7Y1</accession>
<dbReference type="PANTHER" id="PTHR18964:SF149">
    <property type="entry name" value="BIFUNCTIONAL UDP-N-ACETYLGLUCOSAMINE 2-EPIMERASE_N-ACETYLMANNOSAMINE KINASE"/>
    <property type="match status" value="1"/>
</dbReference>
<reference evidence="2 3" key="1">
    <citation type="submission" date="2020-05" db="EMBL/GenBank/DDBJ databases">
        <title>Nakamurella sp. DB0629 isolated from air conditioner.</title>
        <authorList>
            <person name="Kim D.H."/>
            <person name="Kim D.-U."/>
        </authorList>
    </citation>
    <scope>NUCLEOTIDE SEQUENCE [LARGE SCALE GENOMIC DNA]</scope>
    <source>
        <strain evidence="2 3">DB0629</strain>
    </source>
</reference>
<protein>
    <submittedName>
        <fullName evidence="2">ROK family protein</fullName>
    </submittedName>
</protein>
<proteinExistence type="inferred from homology"/>
<dbReference type="RefSeq" id="WP_171199359.1">
    <property type="nucleotide sequence ID" value="NZ_JABEND010000003.1"/>
</dbReference>
<dbReference type="Pfam" id="PF00480">
    <property type="entry name" value="ROK"/>
    <property type="match status" value="1"/>
</dbReference>
<sequence length="299" mass="30535">MNRIGVDIGGTKIAAGVFDDSGALIERFRRDTPRTGSGADVMTAVVELLGQVRQKYPFAAVGLGAKGAISDDGVVLHDGDTLPGWSGTDVAGPIRAAFDVSVAVQNDVRVTTLAEARRGAGRGYPRMLLAALGTGVGGGLIIDERLLLGRHGTAGEIAHLLVNTRGAIPCGCGRFDHLEAVCAGPAIEAEYVRRSGADPDIELPEIAERMRAGDEIARATITDAARVLGAALAGLATAVDVDVLVIGGGVAQIGADFLDPAIAEFRAAALQPIKQIPVLPAALGTDAPLVGAAELVTEV</sequence>
<organism evidence="2 3">
    <name type="scientific">Nakamurella aerolata</name>
    <dbReference type="NCBI Taxonomy" id="1656892"/>
    <lineage>
        <taxon>Bacteria</taxon>
        <taxon>Bacillati</taxon>
        <taxon>Actinomycetota</taxon>
        <taxon>Actinomycetes</taxon>
        <taxon>Nakamurellales</taxon>
        <taxon>Nakamurellaceae</taxon>
        <taxon>Nakamurella</taxon>
    </lineage>
</organism>
<gene>
    <name evidence="2" type="ORF">HKD39_08325</name>
</gene>
<dbReference type="InterPro" id="IPR000600">
    <property type="entry name" value="ROK"/>
</dbReference>
<keyword evidence="3" id="KW-1185">Reference proteome</keyword>